<organism evidence="1 2">
    <name type="scientific">Staurois parvus</name>
    <dbReference type="NCBI Taxonomy" id="386267"/>
    <lineage>
        <taxon>Eukaryota</taxon>
        <taxon>Metazoa</taxon>
        <taxon>Chordata</taxon>
        <taxon>Craniata</taxon>
        <taxon>Vertebrata</taxon>
        <taxon>Euteleostomi</taxon>
        <taxon>Amphibia</taxon>
        <taxon>Batrachia</taxon>
        <taxon>Anura</taxon>
        <taxon>Neobatrachia</taxon>
        <taxon>Ranoidea</taxon>
        <taxon>Ranidae</taxon>
        <taxon>Staurois</taxon>
    </lineage>
</organism>
<evidence type="ECO:0000313" key="2">
    <source>
        <dbReference type="Proteomes" id="UP001162483"/>
    </source>
</evidence>
<gene>
    <name evidence="1" type="ORF">SPARVUS_LOCUS10860001</name>
</gene>
<keyword evidence="2" id="KW-1185">Reference proteome</keyword>
<protein>
    <submittedName>
        <fullName evidence="1">Uncharacterized protein</fullName>
    </submittedName>
</protein>
<dbReference type="Proteomes" id="UP001162483">
    <property type="component" value="Unassembled WGS sequence"/>
</dbReference>
<name>A0ABN9EWR2_9NEOB</name>
<accession>A0ABN9EWR2</accession>
<reference evidence="1" key="1">
    <citation type="submission" date="2023-05" db="EMBL/GenBank/DDBJ databases">
        <authorList>
            <person name="Stuckert A."/>
        </authorList>
    </citation>
    <scope>NUCLEOTIDE SEQUENCE</scope>
</reference>
<feature type="non-terminal residue" evidence="1">
    <location>
        <position position="34"/>
    </location>
</feature>
<comment type="caution">
    <text evidence="1">The sequence shown here is derived from an EMBL/GenBank/DDBJ whole genome shotgun (WGS) entry which is preliminary data.</text>
</comment>
<proteinExistence type="predicted"/>
<sequence>MSCQSAPIRPCTGVIQHYSPSLLVSCISTATLVI</sequence>
<evidence type="ECO:0000313" key="1">
    <source>
        <dbReference type="EMBL" id="CAI9589250.1"/>
    </source>
</evidence>
<dbReference type="EMBL" id="CATNWA010016037">
    <property type="protein sequence ID" value="CAI9589250.1"/>
    <property type="molecule type" value="Genomic_DNA"/>
</dbReference>